<evidence type="ECO:0000313" key="2">
    <source>
        <dbReference type="EMBL" id="THH27779.1"/>
    </source>
</evidence>
<gene>
    <name evidence="2" type="ORF">EUX98_g6411</name>
</gene>
<keyword evidence="3" id="KW-1185">Reference proteome</keyword>
<feature type="region of interest" description="Disordered" evidence="1">
    <location>
        <begin position="193"/>
        <end position="221"/>
    </location>
</feature>
<accession>A0A4S4MPC5</accession>
<feature type="compositionally biased region" description="Low complexity" evidence="1">
    <location>
        <begin position="287"/>
        <end position="306"/>
    </location>
</feature>
<evidence type="ECO:0000313" key="3">
    <source>
        <dbReference type="Proteomes" id="UP000308730"/>
    </source>
</evidence>
<name>A0A4S4MPC5_9APHY</name>
<dbReference type="Proteomes" id="UP000308730">
    <property type="component" value="Unassembled WGS sequence"/>
</dbReference>
<protein>
    <submittedName>
        <fullName evidence="2">Uncharacterized protein</fullName>
    </submittedName>
</protein>
<proteinExistence type="predicted"/>
<organism evidence="2 3">
    <name type="scientific">Antrodiella citrinella</name>
    <dbReference type="NCBI Taxonomy" id="2447956"/>
    <lineage>
        <taxon>Eukaryota</taxon>
        <taxon>Fungi</taxon>
        <taxon>Dikarya</taxon>
        <taxon>Basidiomycota</taxon>
        <taxon>Agaricomycotina</taxon>
        <taxon>Agaricomycetes</taxon>
        <taxon>Polyporales</taxon>
        <taxon>Steccherinaceae</taxon>
        <taxon>Antrodiella</taxon>
    </lineage>
</organism>
<sequence length="467" mass="50811">MADRAPGLLIPYTGPDLINARPNIVECIVDGVPRLRFVSLEGHVIILKTRKIGTKTSVELFATPEILDTIWPATPASTYCQLLERPGFMLEIKVEHTDGDTTSVYYVCPACVRYPKLDNASKTYHITLSVSQNPLDFRRRHCENSLPHARNVEEILRLPTAITFISHICQLGCGKSFPRENFRKVHEVKKCPLRPNASEPKSKSKSKPKSKSKTKLQTTSKLGATAFSQNEASGSGLPIRSPSVVVDEGYASIVHSPSVDNEPSKRKRDEGEDEEQPKPKRPRSGNCCSPTRSPTPGPSCSTSGPRSDVFPGHVVSDSSLEIAFSDSAFPLEPLTSLQDLEANFAPETIRSEIAPPLPTLAATVTLHQGLLADFSQSSFNYASTLALVANIADSNVLAHSADFWWHDLPRTVSPQDLLANSAEDTSSNHAFTLTQDASDYVPILPDDVWCDILAAAAASSTEQAAQA</sequence>
<comment type="caution">
    <text evidence="2">The sequence shown here is derived from an EMBL/GenBank/DDBJ whole genome shotgun (WGS) entry which is preliminary data.</text>
</comment>
<dbReference type="EMBL" id="SGPM01000225">
    <property type="protein sequence ID" value="THH27779.1"/>
    <property type="molecule type" value="Genomic_DNA"/>
</dbReference>
<feature type="region of interest" description="Disordered" evidence="1">
    <location>
        <begin position="253"/>
        <end position="306"/>
    </location>
</feature>
<dbReference type="AlphaFoldDB" id="A0A4S4MPC5"/>
<reference evidence="2 3" key="1">
    <citation type="submission" date="2019-02" db="EMBL/GenBank/DDBJ databases">
        <title>Genome sequencing of the rare red list fungi Antrodiella citrinella (Flaviporus citrinellus).</title>
        <authorList>
            <person name="Buettner E."/>
            <person name="Kellner H."/>
        </authorList>
    </citation>
    <scope>NUCLEOTIDE SEQUENCE [LARGE SCALE GENOMIC DNA]</scope>
    <source>
        <strain evidence="2 3">DSM 108506</strain>
    </source>
</reference>
<feature type="compositionally biased region" description="Basic residues" evidence="1">
    <location>
        <begin position="203"/>
        <end position="214"/>
    </location>
</feature>
<evidence type="ECO:0000256" key="1">
    <source>
        <dbReference type="SAM" id="MobiDB-lite"/>
    </source>
</evidence>